<dbReference type="RefSeq" id="WP_258218081.1">
    <property type="nucleotide sequence ID" value="NZ_JANQBD010000047.1"/>
</dbReference>
<gene>
    <name evidence="1" type="ORF">NV381_35960</name>
</gene>
<evidence type="ECO:0000313" key="1">
    <source>
        <dbReference type="EMBL" id="MCR8636583.1"/>
    </source>
</evidence>
<comment type="caution">
    <text evidence="1">The sequence shown here is derived from an EMBL/GenBank/DDBJ whole genome shotgun (WGS) entry which is preliminary data.</text>
</comment>
<protein>
    <submittedName>
        <fullName evidence="1">DUF3977 family protein</fullName>
    </submittedName>
</protein>
<accession>A0ABT1YUS1</accession>
<dbReference type="InterPro" id="IPR025009">
    <property type="entry name" value="DUF3977"/>
</dbReference>
<reference evidence="1 2" key="1">
    <citation type="submission" date="2022-08" db="EMBL/GenBank/DDBJ databases">
        <title>Paenibacillus endoradicis sp. nov., Paenibacillus radicibacter sp. nov and Paenibacillus pararadicis sp. nov., three cold-adapted plant growth-promoting bacteria isolated from root of Larix gmelinii in Great Khingan.</title>
        <authorList>
            <person name="Xue H."/>
        </authorList>
    </citation>
    <scope>NUCLEOTIDE SEQUENCE [LARGE SCALE GENOMIC DNA]</scope>
    <source>
        <strain evidence="1 2">N5-1-1-5</strain>
    </source>
</reference>
<dbReference type="EMBL" id="JANQBD010000047">
    <property type="protein sequence ID" value="MCR8636583.1"/>
    <property type="molecule type" value="Genomic_DNA"/>
</dbReference>
<name>A0ABT1YUS1_9BACL</name>
<sequence length="78" mass="9270">MKYIEIGLGNKWFIRTETEFADGTEIEGKGIVRPVKLHSMYFRIWVRKSVFILDLREGLKRQRKGRNAYKLIFGITSY</sequence>
<keyword evidence="2" id="KW-1185">Reference proteome</keyword>
<proteinExistence type="predicted"/>
<evidence type="ECO:0000313" key="2">
    <source>
        <dbReference type="Proteomes" id="UP001300012"/>
    </source>
</evidence>
<organism evidence="1 2">
    <name type="scientific">Paenibacillus radicis</name>
    <name type="common">ex Xue et al. 2023</name>
    <dbReference type="NCBI Taxonomy" id="2972489"/>
    <lineage>
        <taxon>Bacteria</taxon>
        <taxon>Bacillati</taxon>
        <taxon>Bacillota</taxon>
        <taxon>Bacilli</taxon>
        <taxon>Bacillales</taxon>
        <taxon>Paenibacillaceae</taxon>
        <taxon>Paenibacillus</taxon>
    </lineage>
</organism>
<dbReference type="Proteomes" id="UP001300012">
    <property type="component" value="Unassembled WGS sequence"/>
</dbReference>
<dbReference type="Pfam" id="PF13122">
    <property type="entry name" value="DUF3977"/>
    <property type="match status" value="1"/>
</dbReference>